<evidence type="ECO:0000256" key="3">
    <source>
        <dbReference type="ARBA" id="ARBA00022448"/>
    </source>
</evidence>
<comment type="similarity">
    <text evidence="2 9">Belongs to the SLC41A transporter family.</text>
</comment>
<dbReference type="InterPro" id="IPR006668">
    <property type="entry name" value="Mg_transptr_MgtE_intracell_dom"/>
</dbReference>
<feature type="transmembrane region" description="Helical" evidence="9">
    <location>
        <begin position="284"/>
        <end position="304"/>
    </location>
</feature>
<evidence type="ECO:0000256" key="5">
    <source>
        <dbReference type="ARBA" id="ARBA00022842"/>
    </source>
</evidence>
<dbReference type="InterPro" id="IPR006669">
    <property type="entry name" value="MgtE_transporter"/>
</dbReference>
<keyword evidence="5 9" id="KW-0460">Magnesium</keyword>
<protein>
    <recommendedName>
        <fullName evidence="9">Magnesium transporter MgtE</fullName>
    </recommendedName>
</protein>
<gene>
    <name evidence="11" type="ORF">DB43_FB00180</name>
</gene>
<dbReference type="GO" id="GO:0046872">
    <property type="term" value="F:metal ion binding"/>
    <property type="evidence" value="ECO:0007669"/>
    <property type="project" value="UniProtKB-KW"/>
</dbReference>
<feature type="transmembrane region" description="Helical" evidence="9">
    <location>
        <begin position="390"/>
        <end position="419"/>
    </location>
</feature>
<keyword evidence="9" id="KW-1003">Cell membrane</keyword>
<keyword evidence="8" id="KW-0129">CBS domain</keyword>
<dbReference type="SUPFAM" id="SSF54631">
    <property type="entry name" value="CBS-domain pair"/>
    <property type="match status" value="1"/>
</dbReference>
<evidence type="ECO:0000256" key="4">
    <source>
        <dbReference type="ARBA" id="ARBA00022692"/>
    </source>
</evidence>
<dbReference type="PROSITE" id="PS51371">
    <property type="entry name" value="CBS"/>
    <property type="match status" value="1"/>
</dbReference>
<reference evidence="11 12" key="1">
    <citation type="journal article" date="2014" name="Mol. Biol. Evol.">
        <title>Massive expansion of Ubiquitination-related gene families within the Chlamydiae.</title>
        <authorList>
            <person name="Domman D."/>
            <person name="Collingro A."/>
            <person name="Lagkouvardos I."/>
            <person name="Gehre L."/>
            <person name="Weinmaier T."/>
            <person name="Rattei T."/>
            <person name="Subtil A."/>
            <person name="Horn M."/>
        </authorList>
    </citation>
    <scope>NUCLEOTIDE SEQUENCE [LARGE SCALE GENOMIC DNA]</scope>
    <source>
        <strain evidence="11 12">OEW1</strain>
    </source>
</reference>
<accession>A0A0C1CAR3</accession>
<name>A0A0C1CAR3_9BACT</name>
<evidence type="ECO:0000256" key="6">
    <source>
        <dbReference type="ARBA" id="ARBA00022989"/>
    </source>
</evidence>
<dbReference type="RefSeq" id="WP_013924864.1">
    <property type="nucleotide sequence ID" value="NZ_JASBUT010000014.1"/>
</dbReference>
<dbReference type="OMA" id="FFMPMIA"/>
<proteinExistence type="inferred from homology"/>
<dbReference type="InterPro" id="IPR038076">
    <property type="entry name" value="MgtE_N_sf"/>
</dbReference>
<feature type="transmembrane region" description="Helical" evidence="9">
    <location>
        <begin position="358"/>
        <end position="378"/>
    </location>
</feature>
<dbReference type="PANTHER" id="PTHR43773">
    <property type="entry name" value="MAGNESIUM TRANSPORTER MGTE"/>
    <property type="match status" value="1"/>
</dbReference>
<dbReference type="SMART" id="SM00924">
    <property type="entry name" value="MgtE_N"/>
    <property type="match status" value="1"/>
</dbReference>
<evidence type="ECO:0000313" key="11">
    <source>
        <dbReference type="EMBL" id="KIA78050.1"/>
    </source>
</evidence>
<dbReference type="InterPro" id="IPR046342">
    <property type="entry name" value="CBS_dom_sf"/>
</dbReference>
<keyword evidence="4 9" id="KW-0812">Transmembrane</keyword>
<dbReference type="PANTHER" id="PTHR43773:SF1">
    <property type="entry name" value="MAGNESIUM TRANSPORTER MGTE"/>
    <property type="match status" value="1"/>
</dbReference>
<dbReference type="NCBIfam" id="TIGR00400">
    <property type="entry name" value="mgtE"/>
    <property type="match status" value="1"/>
</dbReference>
<dbReference type="Pfam" id="PF00571">
    <property type="entry name" value="CBS"/>
    <property type="match status" value="2"/>
</dbReference>
<comment type="function">
    <text evidence="9">Acts as a magnesium transporter.</text>
</comment>
<dbReference type="SMART" id="SM00116">
    <property type="entry name" value="CBS"/>
    <property type="match status" value="1"/>
</dbReference>
<dbReference type="InterPro" id="IPR036739">
    <property type="entry name" value="SLC41_membr_dom_sf"/>
</dbReference>
<comment type="caution">
    <text evidence="11">The sequence shown here is derived from an EMBL/GenBank/DDBJ whole genome shotgun (WGS) entry which is preliminary data.</text>
</comment>
<evidence type="ECO:0000256" key="1">
    <source>
        <dbReference type="ARBA" id="ARBA00004141"/>
    </source>
</evidence>
<dbReference type="Pfam" id="PF01769">
    <property type="entry name" value="MgtE"/>
    <property type="match status" value="1"/>
</dbReference>
<dbReference type="InterPro" id="IPR000644">
    <property type="entry name" value="CBS_dom"/>
</dbReference>
<feature type="transmembrane region" description="Helical" evidence="9">
    <location>
        <begin position="316"/>
        <end position="337"/>
    </location>
</feature>
<keyword evidence="6 9" id="KW-1133">Transmembrane helix</keyword>
<evidence type="ECO:0000259" key="10">
    <source>
        <dbReference type="PROSITE" id="PS51371"/>
    </source>
</evidence>
<sequence length="459" mass="50921">MYEAFDIEHLKELIRLHNQPEIEQTIKTCLPADLADLLSDLSEKDQKYFFEILPSDVATKVFEFLDPSTQLEILKLLSASEVSNLLNAIAPDDRTAFLEKLPPKSLNEYLRLLSPPEQSVALKLLGYPENSVGRLMTPDFLAVRKEWSVKQVLDYIRAYGHDSETINLIYVVDEKGKLLDDIKIKEFLFVSPTYKVSDLMDNSFIALNVTDDQEVAVNSFKKNNRGALPVIDSHGILKGIVTIDDVLFVAEEEDTEDIQKIGGVEALEDPYMESPLLLLIRKRAFWLVILFVGELFTASAMAFFEEDIAKAVALALFVPLIISSGGNSGSQASSLIIRALALGEITLRDWWKVMGREIISGLLLGSVLAVIGFIRIGIWTLFTDIYGPHWFLLALTVSLSLIGVVTWGTIMGSMLPLLIKRLGGDPALSSAPFVATLVDVSGIIIYFSIALLILKGIML</sequence>
<keyword evidence="9" id="KW-0479">Metal-binding</keyword>
<dbReference type="CDD" id="cd04606">
    <property type="entry name" value="CBS_pair_Mg_transporter"/>
    <property type="match status" value="1"/>
</dbReference>
<dbReference type="GO" id="GO:0015095">
    <property type="term" value="F:magnesium ion transmembrane transporter activity"/>
    <property type="evidence" value="ECO:0007669"/>
    <property type="project" value="UniProtKB-UniRule"/>
</dbReference>
<keyword evidence="7 9" id="KW-0472">Membrane</keyword>
<dbReference type="InterPro" id="IPR006667">
    <property type="entry name" value="SLC41_membr_dom"/>
</dbReference>
<feature type="domain" description="CBS" evidence="10">
    <location>
        <begin position="200"/>
        <end position="256"/>
    </location>
</feature>
<evidence type="ECO:0000313" key="12">
    <source>
        <dbReference type="Proteomes" id="UP000031307"/>
    </source>
</evidence>
<evidence type="ECO:0000256" key="9">
    <source>
        <dbReference type="RuleBase" id="RU362011"/>
    </source>
</evidence>
<organism evidence="11 12">
    <name type="scientific">Parachlamydia acanthamoebae</name>
    <dbReference type="NCBI Taxonomy" id="83552"/>
    <lineage>
        <taxon>Bacteria</taxon>
        <taxon>Pseudomonadati</taxon>
        <taxon>Chlamydiota</taxon>
        <taxon>Chlamydiia</taxon>
        <taxon>Parachlamydiales</taxon>
        <taxon>Parachlamydiaceae</taxon>
        <taxon>Parachlamydia</taxon>
    </lineage>
</organism>
<dbReference type="GO" id="GO:0005886">
    <property type="term" value="C:plasma membrane"/>
    <property type="evidence" value="ECO:0007669"/>
    <property type="project" value="UniProtKB-SubCell"/>
</dbReference>
<dbReference type="Proteomes" id="UP000031307">
    <property type="component" value="Unassembled WGS sequence"/>
</dbReference>
<dbReference type="Gene3D" id="3.10.580.10">
    <property type="entry name" value="CBS-domain"/>
    <property type="match status" value="1"/>
</dbReference>
<comment type="subcellular location">
    <subcellularLocation>
        <location evidence="9">Cell membrane</location>
        <topology evidence="9">Multi-pass membrane protein</topology>
    </subcellularLocation>
    <subcellularLocation>
        <location evidence="1">Membrane</location>
        <topology evidence="1">Multi-pass membrane protein</topology>
    </subcellularLocation>
</comment>
<dbReference type="EMBL" id="JSAM01000046">
    <property type="protein sequence ID" value="KIA78050.1"/>
    <property type="molecule type" value="Genomic_DNA"/>
</dbReference>
<dbReference type="Gene3D" id="1.25.60.10">
    <property type="entry name" value="MgtE N-terminal domain-like"/>
    <property type="match status" value="1"/>
</dbReference>
<dbReference type="AlphaFoldDB" id="A0A0C1CAR3"/>
<evidence type="ECO:0000256" key="2">
    <source>
        <dbReference type="ARBA" id="ARBA00009749"/>
    </source>
</evidence>
<feature type="transmembrane region" description="Helical" evidence="9">
    <location>
        <begin position="431"/>
        <end position="454"/>
    </location>
</feature>
<evidence type="ECO:0000256" key="8">
    <source>
        <dbReference type="PROSITE-ProRule" id="PRU00703"/>
    </source>
</evidence>
<dbReference type="PATRIC" id="fig|83552.4.peg.773"/>
<dbReference type="Pfam" id="PF03448">
    <property type="entry name" value="MgtE_N"/>
    <property type="match status" value="1"/>
</dbReference>
<keyword evidence="3 9" id="KW-0813">Transport</keyword>
<evidence type="ECO:0000256" key="7">
    <source>
        <dbReference type="ARBA" id="ARBA00023136"/>
    </source>
</evidence>
<dbReference type="Gene3D" id="1.10.357.20">
    <property type="entry name" value="SLC41 divalent cation transporters, integral membrane domain"/>
    <property type="match status" value="1"/>
</dbReference>
<comment type="subunit">
    <text evidence="9">Homodimer.</text>
</comment>
<dbReference type="SUPFAM" id="SSF158791">
    <property type="entry name" value="MgtE N-terminal domain-like"/>
    <property type="match status" value="1"/>
</dbReference>
<dbReference type="SUPFAM" id="SSF161093">
    <property type="entry name" value="MgtE membrane domain-like"/>
    <property type="match status" value="1"/>
</dbReference>